<dbReference type="OrthoDB" id="7870250at2"/>
<feature type="transmembrane region" description="Helical" evidence="2">
    <location>
        <begin position="6"/>
        <end position="28"/>
    </location>
</feature>
<organism evidence="3 4">
    <name type="scientific">Qingshengfaniella alkalisoli</name>
    <dbReference type="NCBI Taxonomy" id="2599296"/>
    <lineage>
        <taxon>Bacteria</taxon>
        <taxon>Pseudomonadati</taxon>
        <taxon>Pseudomonadota</taxon>
        <taxon>Alphaproteobacteria</taxon>
        <taxon>Rhodobacterales</taxon>
        <taxon>Paracoccaceae</taxon>
        <taxon>Qingshengfaniella</taxon>
    </lineage>
</organism>
<dbReference type="RefSeq" id="WP_146365070.1">
    <property type="nucleotide sequence ID" value="NZ_CP042261.1"/>
</dbReference>
<keyword evidence="2" id="KW-1133">Transmembrane helix</keyword>
<dbReference type="Proteomes" id="UP000318483">
    <property type="component" value="Chromosome"/>
</dbReference>
<evidence type="ECO:0000313" key="3">
    <source>
        <dbReference type="EMBL" id="QDY69693.1"/>
    </source>
</evidence>
<dbReference type="AlphaFoldDB" id="A0A5B8IW25"/>
<keyword evidence="1" id="KW-0175">Coiled coil</keyword>
<keyword evidence="2" id="KW-0472">Membrane</keyword>
<dbReference type="EMBL" id="CP042261">
    <property type="protein sequence ID" value="QDY69693.1"/>
    <property type="molecule type" value="Genomic_DNA"/>
</dbReference>
<protein>
    <submittedName>
        <fullName evidence="3">Uncharacterized protein</fullName>
    </submittedName>
</protein>
<keyword evidence="2" id="KW-0812">Transmembrane</keyword>
<dbReference type="KEGG" id="lit:FPZ52_08710"/>
<feature type="coiled-coil region" evidence="1">
    <location>
        <begin position="42"/>
        <end position="94"/>
    </location>
</feature>
<accession>A0A5B8IW25</accession>
<sequence>MDRTEFILAATILLFCAFCFGMLCHWMVTRLSRVSKAEIGELDGMAEALHEAEAQRDSALAEREATEARLRGRLAQTEAELRAAMDGLRAARAETQELQEYISRQNMTS</sequence>
<evidence type="ECO:0000256" key="2">
    <source>
        <dbReference type="SAM" id="Phobius"/>
    </source>
</evidence>
<evidence type="ECO:0000313" key="4">
    <source>
        <dbReference type="Proteomes" id="UP000318483"/>
    </source>
</evidence>
<reference evidence="3 4" key="1">
    <citation type="submission" date="2019-07" db="EMBL/GenBank/DDBJ databases">
        <title>Litoreibacter alkalisoli sp. nov., isolated from saline-alkaline soil.</title>
        <authorList>
            <person name="Wang S."/>
            <person name="Xu L."/>
            <person name="Xing Y.-T."/>
            <person name="Sun J.-Q."/>
        </authorList>
    </citation>
    <scope>NUCLEOTIDE SEQUENCE [LARGE SCALE GENOMIC DNA]</scope>
    <source>
        <strain evidence="3 4">LN3S51</strain>
    </source>
</reference>
<keyword evidence="4" id="KW-1185">Reference proteome</keyword>
<evidence type="ECO:0000256" key="1">
    <source>
        <dbReference type="SAM" id="Coils"/>
    </source>
</evidence>
<gene>
    <name evidence="3" type="ORF">FPZ52_08710</name>
</gene>
<name>A0A5B8IW25_9RHOB</name>
<proteinExistence type="predicted"/>